<keyword evidence="1" id="KW-0472">Membrane</keyword>
<gene>
    <name evidence="2" type="ORF">EOI86_19750</name>
</gene>
<accession>A0A437QKL7</accession>
<feature type="transmembrane region" description="Helical" evidence="1">
    <location>
        <begin position="400"/>
        <end position="425"/>
    </location>
</feature>
<reference evidence="3" key="1">
    <citation type="submission" date="2019-01" db="EMBL/GenBank/DDBJ databases">
        <title>Gri0909 isolated from a small marine red alga.</title>
        <authorList>
            <person name="Kim J."/>
            <person name="Jeong S.E."/>
            <person name="Jeon C.O."/>
        </authorList>
    </citation>
    <scope>NUCLEOTIDE SEQUENCE [LARGE SCALE GENOMIC DNA]</scope>
    <source>
        <strain evidence="3">Gri0909</strain>
    </source>
</reference>
<keyword evidence="1" id="KW-0812">Transmembrane</keyword>
<organism evidence="2 3">
    <name type="scientific">Hwanghaeella grinnelliae</name>
    <dbReference type="NCBI Taxonomy" id="2500179"/>
    <lineage>
        <taxon>Bacteria</taxon>
        <taxon>Pseudomonadati</taxon>
        <taxon>Pseudomonadota</taxon>
        <taxon>Alphaproteobacteria</taxon>
        <taxon>Rhodospirillales</taxon>
        <taxon>Rhodospirillaceae</taxon>
        <taxon>Hwanghaeella</taxon>
    </lineage>
</organism>
<comment type="caution">
    <text evidence="2">The sequence shown here is derived from an EMBL/GenBank/DDBJ whole genome shotgun (WGS) entry which is preliminary data.</text>
</comment>
<sequence>MFAIGDNAKRYELVNELHARPFQPCEGPMQVTHYAFQNADGDGDGIKAREHAADLCRRFGATPPPSDASHHTADLGNLRVKWELHTEFSSYTFFARGGFEQPFAEAPGTKLPRDWLQAISGTLVVALNIAYEAGDSPARGQGDIERLFYPEGLVVSHIARGAGQVWTDFRLHEDGHARILVQNTSMSAHQAGRLIQRLIEIGTYYLFSLTALPIAREVSGRLKTIDGSLAHLTLGMGQLVDHGDKSLGVEHEADLLRRLTKLSTDIEALSTMTAFRFGAADAYYALVKARVRELREDRVEGYQTIDEFLERRLAPAMRTCESVAGRISDLSRRATRTANLMRTRVDVTIQAQNQDLLASMNRRARLQLRLQETVEGLSVAAISYYAVGLISYLVKGLPSLGVQVSTTVVTAVATPVVVGVVWYGLHRYRLKLDKAQHSD</sequence>
<dbReference type="Proteomes" id="UP000287447">
    <property type="component" value="Unassembled WGS sequence"/>
</dbReference>
<dbReference type="RefSeq" id="WP_127767384.1">
    <property type="nucleotide sequence ID" value="NZ_SADE01000003.1"/>
</dbReference>
<evidence type="ECO:0000256" key="1">
    <source>
        <dbReference type="SAM" id="Phobius"/>
    </source>
</evidence>
<keyword evidence="1" id="KW-1133">Transmembrane helix</keyword>
<dbReference type="AlphaFoldDB" id="A0A437QKL7"/>
<proteinExistence type="predicted"/>
<feature type="transmembrane region" description="Helical" evidence="1">
    <location>
        <begin position="373"/>
        <end position="394"/>
    </location>
</feature>
<evidence type="ECO:0000313" key="3">
    <source>
        <dbReference type="Proteomes" id="UP000287447"/>
    </source>
</evidence>
<dbReference type="Pfam" id="PF11902">
    <property type="entry name" value="DUF3422"/>
    <property type="match status" value="1"/>
</dbReference>
<keyword evidence="3" id="KW-1185">Reference proteome</keyword>
<dbReference type="InterPro" id="IPR021830">
    <property type="entry name" value="DUF3422"/>
</dbReference>
<protein>
    <submittedName>
        <fullName evidence="2">DUF3422 domain-containing protein</fullName>
    </submittedName>
</protein>
<dbReference type="EMBL" id="SADE01000003">
    <property type="protein sequence ID" value="RVU35063.1"/>
    <property type="molecule type" value="Genomic_DNA"/>
</dbReference>
<dbReference type="OrthoDB" id="9767470at2"/>
<evidence type="ECO:0000313" key="2">
    <source>
        <dbReference type="EMBL" id="RVU35063.1"/>
    </source>
</evidence>
<name>A0A437QKL7_9PROT</name>